<evidence type="ECO:0000256" key="1">
    <source>
        <dbReference type="SAM" id="MobiDB-lite"/>
    </source>
</evidence>
<proteinExistence type="predicted"/>
<dbReference type="RefSeq" id="XP_001882587.1">
    <property type="nucleotide sequence ID" value="XM_001882552.1"/>
</dbReference>
<gene>
    <name evidence="2" type="ORF">LACBIDRAFT_328452</name>
</gene>
<feature type="region of interest" description="Disordered" evidence="1">
    <location>
        <begin position="313"/>
        <end position="338"/>
    </location>
</feature>
<evidence type="ECO:0000313" key="3">
    <source>
        <dbReference type="Proteomes" id="UP000001194"/>
    </source>
</evidence>
<accession>B0DEV7</accession>
<organism evidence="3">
    <name type="scientific">Laccaria bicolor (strain S238N-H82 / ATCC MYA-4686)</name>
    <name type="common">Bicoloured deceiver</name>
    <name type="synonym">Laccaria laccata var. bicolor</name>
    <dbReference type="NCBI Taxonomy" id="486041"/>
    <lineage>
        <taxon>Eukaryota</taxon>
        <taxon>Fungi</taxon>
        <taxon>Dikarya</taxon>
        <taxon>Basidiomycota</taxon>
        <taxon>Agaricomycotina</taxon>
        <taxon>Agaricomycetes</taxon>
        <taxon>Agaricomycetidae</taxon>
        <taxon>Agaricales</taxon>
        <taxon>Agaricineae</taxon>
        <taxon>Hydnangiaceae</taxon>
        <taxon>Laccaria</taxon>
    </lineage>
</organism>
<dbReference type="EMBL" id="DS547107">
    <property type="protein sequence ID" value="EDR06740.1"/>
    <property type="molecule type" value="Genomic_DNA"/>
</dbReference>
<feature type="compositionally biased region" description="Polar residues" evidence="1">
    <location>
        <begin position="477"/>
        <end position="489"/>
    </location>
</feature>
<reference evidence="2 3" key="1">
    <citation type="journal article" date="2008" name="Nature">
        <title>The genome of Laccaria bicolor provides insights into mycorrhizal symbiosis.</title>
        <authorList>
            <person name="Martin F."/>
            <person name="Aerts A."/>
            <person name="Ahren D."/>
            <person name="Brun A."/>
            <person name="Danchin E.G.J."/>
            <person name="Duchaussoy F."/>
            <person name="Gibon J."/>
            <person name="Kohler A."/>
            <person name="Lindquist E."/>
            <person name="Pereda V."/>
            <person name="Salamov A."/>
            <person name="Shapiro H.J."/>
            <person name="Wuyts J."/>
            <person name="Blaudez D."/>
            <person name="Buee M."/>
            <person name="Brokstein P."/>
            <person name="Canbaeck B."/>
            <person name="Cohen D."/>
            <person name="Courty P.E."/>
            <person name="Coutinho P.M."/>
            <person name="Delaruelle C."/>
            <person name="Detter J.C."/>
            <person name="Deveau A."/>
            <person name="DiFazio S."/>
            <person name="Duplessis S."/>
            <person name="Fraissinet-Tachet L."/>
            <person name="Lucic E."/>
            <person name="Frey-Klett P."/>
            <person name="Fourrey C."/>
            <person name="Feussner I."/>
            <person name="Gay G."/>
            <person name="Grimwood J."/>
            <person name="Hoegger P.J."/>
            <person name="Jain P."/>
            <person name="Kilaru S."/>
            <person name="Labbe J."/>
            <person name="Lin Y.C."/>
            <person name="Legue V."/>
            <person name="Le Tacon F."/>
            <person name="Marmeisse R."/>
            <person name="Melayah D."/>
            <person name="Montanini B."/>
            <person name="Muratet M."/>
            <person name="Nehls U."/>
            <person name="Niculita-Hirzel H."/>
            <person name="Oudot-Le Secq M.P."/>
            <person name="Peter M."/>
            <person name="Quesneville H."/>
            <person name="Rajashekar B."/>
            <person name="Reich M."/>
            <person name="Rouhier N."/>
            <person name="Schmutz J."/>
            <person name="Yin T."/>
            <person name="Chalot M."/>
            <person name="Henrissat B."/>
            <person name="Kuees U."/>
            <person name="Lucas S."/>
            <person name="Van de Peer Y."/>
            <person name="Podila G.K."/>
            <person name="Polle A."/>
            <person name="Pukkila P.J."/>
            <person name="Richardson P.M."/>
            <person name="Rouze P."/>
            <person name="Sanders I.R."/>
            <person name="Stajich J.E."/>
            <person name="Tunlid A."/>
            <person name="Tuskan G."/>
            <person name="Grigoriev I.V."/>
        </authorList>
    </citation>
    <scope>NUCLEOTIDE SEQUENCE [LARGE SCALE GENOMIC DNA]</scope>
    <source>
        <strain evidence="3">S238N-H82 / ATCC MYA-4686</strain>
    </source>
</reference>
<dbReference type="Proteomes" id="UP000001194">
    <property type="component" value="Unassembled WGS sequence"/>
</dbReference>
<evidence type="ECO:0000313" key="2">
    <source>
        <dbReference type="EMBL" id="EDR06740.1"/>
    </source>
</evidence>
<feature type="compositionally biased region" description="Low complexity" evidence="1">
    <location>
        <begin position="400"/>
        <end position="424"/>
    </location>
</feature>
<dbReference type="GeneID" id="6078102"/>
<feature type="compositionally biased region" description="Polar residues" evidence="1">
    <location>
        <begin position="496"/>
        <end position="505"/>
    </location>
</feature>
<keyword evidence="3" id="KW-1185">Reference proteome</keyword>
<sequence>MQVDWVEDLMDSAADASKEGRYDRFLSEGTMFFVVVVCGVLEVGVESGKAEREEEVEYTAAAHAGFFWWELKGFFQSQSLRPGLSRLLASNMVKYEKSTRACQRSSVHIDNQVYRFVSYRHDGNKESHTREVSTIRCQPMNQKPSDLTLISFEDHDPPFAYCVVKDSSEVGEGLSPCERASQRLQERRLTGCGYDQGRGTRRRWKRVDDTVIKIQEMRSNCADRAFRMRQLSGRRTDGLAWIVMLRRDLTVEERQFNFDIERASPVRSHCKFTPARRHLGGSIRYTVATLHPIHMISNQRVRGSLKFQSLEKTDSQPGHVEKLGKHPPTCLGAPGKSEGISRFGQELTLVMENSIGNPQVYSRGNPPSLVPMSIPTSPADHHMLSAANAIPSGSPFASHASSTAYPSPLSATTPSAASRTPQTAHLRPPEVAVSSASSSTALQQYLLFRNTNDGGHGHVTPPQQQSTTDNHERSQHENTTTQQPRQNNSTRRDTTITKQARSTSPDGEDDLACQWTCHDIQTVMMHVVVTVHVNPEKMCRD</sequence>
<dbReference type="HOGENOM" id="CLU_503492_0_0_1"/>
<protein>
    <submittedName>
        <fullName evidence="2">Predicted protein</fullName>
    </submittedName>
</protein>
<feature type="region of interest" description="Disordered" evidence="1">
    <location>
        <begin position="450"/>
        <end position="509"/>
    </location>
</feature>
<dbReference type="KEGG" id="lbc:LACBIDRAFT_328452"/>
<name>B0DEV7_LACBS</name>
<feature type="region of interest" description="Disordered" evidence="1">
    <location>
        <begin position="394"/>
        <end position="437"/>
    </location>
</feature>
<feature type="compositionally biased region" description="Basic and acidic residues" evidence="1">
    <location>
        <begin position="313"/>
        <end position="324"/>
    </location>
</feature>
<dbReference type="AlphaFoldDB" id="B0DEV7"/>
<dbReference type="InParanoid" id="B0DEV7"/>